<sequence>MAVVTRARFNFLSVLVAMAAVYTVMIDLCEDMPRCSVLASPETFTQDPCAGTTKYLEAHYKCRPTVIQSLSSLLQHFLLGQVRAHVPFLGLIQENQT</sequence>
<keyword evidence="1" id="KW-0812">Transmembrane</keyword>
<dbReference type="AlphaFoldDB" id="A0AAE1EBP5"/>
<name>A0AAE1EBP5_9GAST</name>
<evidence type="ECO:0000259" key="2">
    <source>
        <dbReference type="Pfam" id="PF02140"/>
    </source>
</evidence>
<proteinExistence type="predicted"/>
<dbReference type="Pfam" id="PF02140">
    <property type="entry name" value="SUEL_Lectin"/>
    <property type="match status" value="1"/>
</dbReference>
<keyword evidence="4" id="KW-1185">Reference proteome</keyword>
<dbReference type="InterPro" id="IPR043159">
    <property type="entry name" value="Lectin_gal-bd_sf"/>
</dbReference>
<dbReference type="GO" id="GO:0030246">
    <property type="term" value="F:carbohydrate binding"/>
    <property type="evidence" value="ECO:0007669"/>
    <property type="project" value="InterPro"/>
</dbReference>
<keyword evidence="1" id="KW-0472">Membrane</keyword>
<dbReference type="Proteomes" id="UP001283361">
    <property type="component" value="Unassembled WGS sequence"/>
</dbReference>
<evidence type="ECO:0000313" key="3">
    <source>
        <dbReference type="EMBL" id="KAK3801719.1"/>
    </source>
</evidence>
<dbReference type="EMBL" id="JAWDGP010000286">
    <property type="protein sequence ID" value="KAK3801719.1"/>
    <property type="molecule type" value="Genomic_DNA"/>
</dbReference>
<evidence type="ECO:0000256" key="1">
    <source>
        <dbReference type="SAM" id="Phobius"/>
    </source>
</evidence>
<gene>
    <name evidence="3" type="ORF">RRG08_033903</name>
</gene>
<feature type="transmembrane region" description="Helical" evidence="1">
    <location>
        <begin position="7"/>
        <end position="26"/>
    </location>
</feature>
<accession>A0AAE1EBP5</accession>
<evidence type="ECO:0000313" key="4">
    <source>
        <dbReference type="Proteomes" id="UP001283361"/>
    </source>
</evidence>
<reference evidence="3" key="1">
    <citation type="journal article" date="2023" name="G3 (Bethesda)">
        <title>A reference genome for the long-term kleptoplast-retaining sea slug Elysia crispata morphotype clarki.</title>
        <authorList>
            <person name="Eastman K.E."/>
            <person name="Pendleton A.L."/>
            <person name="Shaikh M.A."/>
            <person name="Suttiyut T."/>
            <person name="Ogas R."/>
            <person name="Tomko P."/>
            <person name="Gavelis G."/>
            <person name="Widhalm J.R."/>
            <person name="Wisecaver J.H."/>
        </authorList>
    </citation>
    <scope>NUCLEOTIDE SEQUENCE</scope>
    <source>
        <strain evidence="3">ECLA1</strain>
    </source>
</reference>
<organism evidence="3 4">
    <name type="scientific">Elysia crispata</name>
    <name type="common">lettuce slug</name>
    <dbReference type="NCBI Taxonomy" id="231223"/>
    <lineage>
        <taxon>Eukaryota</taxon>
        <taxon>Metazoa</taxon>
        <taxon>Spiralia</taxon>
        <taxon>Lophotrochozoa</taxon>
        <taxon>Mollusca</taxon>
        <taxon>Gastropoda</taxon>
        <taxon>Heterobranchia</taxon>
        <taxon>Euthyneura</taxon>
        <taxon>Panpulmonata</taxon>
        <taxon>Sacoglossa</taxon>
        <taxon>Placobranchoidea</taxon>
        <taxon>Plakobranchidae</taxon>
        <taxon>Elysia</taxon>
    </lineage>
</organism>
<keyword evidence="1" id="KW-1133">Transmembrane helix</keyword>
<protein>
    <recommendedName>
        <fullName evidence="2">SUEL-type lectin domain-containing protein</fullName>
    </recommendedName>
</protein>
<comment type="caution">
    <text evidence="3">The sequence shown here is derived from an EMBL/GenBank/DDBJ whole genome shotgun (WGS) entry which is preliminary data.</text>
</comment>
<feature type="domain" description="SUEL-type lectin" evidence="2">
    <location>
        <begin position="20"/>
        <end position="62"/>
    </location>
</feature>
<dbReference type="Gene3D" id="2.60.120.740">
    <property type="match status" value="1"/>
</dbReference>
<dbReference type="InterPro" id="IPR000922">
    <property type="entry name" value="Lectin_gal-bd_dom"/>
</dbReference>